<dbReference type="Proteomes" id="UP000777438">
    <property type="component" value="Unassembled WGS sequence"/>
</dbReference>
<keyword evidence="1" id="KW-0812">Transmembrane</keyword>
<keyword evidence="3" id="KW-1185">Reference proteome</keyword>
<accession>A0A9P9AIY3</accession>
<evidence type="ECO:0000313" key="2">
    <source>
        <dbReference type="EMBL" id="KAH6873461.1"/>
    </source>
</evidence>
<dbReference type="EMBL" id="JAGPYM010000046">
    <property type="protein sequence ID" value="KAH6873461.1"/>
    <property type="molecule type" value="Genomic_DNA"/>
</dbReference>
<evidence type="ECO:0000256" key="1">
    <source>
        <dbReference type="SAM" id="Phobius"/>
    </source>
</evidence>
<reference evidence="2 3" key="1">
    <citation type="journal article" date="2021" name="Nat. Commun.">
        <title>Genetic determinants of endophytism in the Arabidopsis root mycobiome.</title>
        <authorList>
            <person name="Mesny F."/>
            <person name="Miyauchi S."/>
            <person name="Thiergart T."/>
            <person name="Pickel B."/>
            <person name="Atanasova L."/>
            <person name="Karlsson M."/>
            <person name="Huettel B."/>
            <person name="Barry K.W."/>
            <person name="Haridas S."/>
            <person name="Chen C."/>
            <person name="Bauer D."/>
            <person name="Andreopoulos W."/>
            <person name="Pangilinan J."/>
            <person name="LaButti K."/>
            <person name="Riley R."/>
            <person name="Lipzen A."/>
            <person name="Clum A."/>
            <person name="Drula E."/>
            <person name="Henrissat B."/>
            <person name="Kohler A."/>
            <person name="Grigoriev I.V."/>
            <person name="Martin F.M."/>
            <person name="Hacquard S."/>
        </authorList>
    </citation>
    <scope>NUCLEOTIDE SEQUENCE [LARGE SCALE GENOMIC DNA]</scope>
    <source>
        <strain evidence="2 3">MPI-CAGE-CH-0241</strain>
    </source>
</reference>
<protein>
    <submittedName>
        <fullName evidence="2">Uncharacterized protein</fullName>
    </submittedName>
</protein>
<comment type="caution">
    <text evidence="2">The sequence shown here is derived from an EMBL/GenBank/DDBJ whole genome shotgun (WGS) entry which is preliminary data.</text>
</comment>
<dbReference type="AlphaFoldDB" id="A0A9P9AIY3"/>
<dbReference type="OrthoDB" id="5342924at2759"/>
<evidence type="ECO:0000313" key="3">
    <source>
        <dbReference type="Proteomes" id="UP000777438"/>
    </source>
</evidence>
<sequence length="774" mass="86637">MAYSPSSKPTRVIQSQWQWKGLAWHQRLSNIAHSLFKLFIHSIIVGFSVVLLWLSYDKTYWFPESGLTIAGYRTSSNNILNWLQFAAKVYELAVVASLASITLKAFKRTLIDTSLPFGFISGPYRVGDVSFLFNSQFGRGFGYVNWRSVWRMTAKEWKIVALAVFLMGNTLLSVLIGPASAILIIPQLNWFPLPAAFSKITAPIYYNAVEDWIWPRNFTVDRWKFNQYCLAAVGSYKYDCAAAGFDEIYTWAAGWEYSGLLNNITFQDTSGTVSRRLDMHPDNSTGTWVTSPTALVTKTMGQFKSFVRSRDVGAISQTERWKFELTESSANYQPLVQAKCNVWNSSLDENSLQNLAIPFEELECFGESPGGICHRLKDELKLWTIDRESLYENETMSYTIRTTNSNYHLGESQNISTLVFAANLPYSNGDIGGQRVVGCSYMAHWIPSIPNVDPSNTEYIETNITDLGVFAKKNDSDNGKRDSAVGPVINIDKSWLSVIDVALTSGQTAAGKNYGSLFLKKIDGQYNIGKLITAMKLKFDERDVFGPGSTFEGDAEPDYKVAQVIEKLTGSIIADAIARTGASTPLFMLLSEGKTDESYAVDRLFVQEGPNAFKYRMFKNGSMTWPHGPSPLRPLNGVTWKNLADLETRIKEKLVTVDFAAKQYGYGYGQPGPPMVFAQVVIATYLGILLTYYIISFFSGARFIRPWGDVQNLVALAWASPPPPELKHQGAEVVDKDLWSQGVTVMATSSDCVSLVFSEEQPGMERLKKNEEYY</sequence>
<feature type="transmembrane region" description="Helical" evidence="1">
    <location>
        <begin position="35"/>
        <end position="56"/>
    </location>
</feature>
<proteinExistence type="predicted"/>
<feature type="transmembrane region" description="Helical" evidence="1">
    <location>
        <begin position="676"/>
        <end position="695"/>
    </location>
</feature>
<feature type="transmembrane region" description="Helical" evidence="1">
    <location>
        <begin position="82"/>
        <end position="103"/>
    </location>
</feature>
<name>A0A9P9AIY3_9HYPO</name>
<feature type="transmembrane region" description="Helical" evidence="1">
    <location>
        <begin position="159"/>
        <end position="185"/>
    </location>
</feature>
<keyword evidence="1" id="KW-0472">Membrane</keyword>
<keyword evidence="1" id="KW-1133">Transmembrane helix</keyword>
<organism evidence="2 3">
    <name type="scientific">Thelonectria olida</name>
    <dbReference type="NCBI Taxonomy" id="1576542"/>
    <lineage>
        <taxon>Eukaryota</taxon>
        <taxon>Fungi</taxon>
        <taxon>Dikarya</taxon>
        <taxon>Ascomycota</taxon>
        <taxon>Pezizomycotina</taxon>
        <taxon>Sordariomycetes</taxon>
        <taxon>Hypocreomycetidae</taxon>
        <taxon>Hypocreales</taxon>
        <taxon>Nectriaceae</taxon>
        <taxon>Thelonectria</taxon>
    </lineage>
</organism>
<gene>
    <name evidence="2" type="ORF">B0T10DRAFT_588867</name>
</gene>